<evidence type="ECO:0000313" key="2">
    <source>
        <dbReference type="Proteomes" id="UP000828941"/>
    </source>
</evidence>
<keyword evidence="2" id="KW-1185">Reference proteome</keyword>
<dbReference type="Proteomes" id="UP000828941">
    <property type="component" value="Chromosome 7"/>
</dbReference>
<name>A0ACB9NAQ1_BAUVA</name>
<gene>
    <name evidence="1" type="ORF">L6164_018341</name>
</gene>
<sequence length="456" mass="51965">MAASKSISPFRLSSLLRLQKDPAFAFKLFRNPNPNPNKTFRYPLLSYDIIITKLGRAKMFDQMEQVLQQLKKETRFVVPEVLLCNVILFYGRARLPASAIQTFQSIPSFQCERTVKSFNSLLNALLICREYEKMREIYLGIDDFGSPDACTYNILINACCLRGDIEQAWKVFDQMQRNGIRSTVVTFGTLINGFCLNNQLKEALQLKEDMMRIFKLKPNTFLYTTLLKGLCKMGDLTLAFGIKDEMVRNKVILDAAAYNTLIAALFKAGRKEEALGVLEEMKEHGCKPNPATYNVMISGFCREKDFQEAYKILNGMEDFKPNVMSYNVMIGWLCKEGKWSEAVDLFQDMPRRRCAPDVVTYRTLFDGLCEWMQFKEAAFVLDEMIFKGFSPVCISMNKFIDGLCREGNFELLSAVLTSLAGGNVLNEDICKTVVSMVCLKEKSSEAFELFDTLTVP</sequence>
<evidence type="ECO:0000313" key="1">
    <source>
        <dbReference type="EMBL" id="KAI4333552.1"/>
    </source>
</evidence>
<accession>A0ACB9NAQ1</accession>
<proteinExistence type="predicted"/>
<reference evidence="1 2" key="1">
    <citation type="journal article" date="2022" name="DNA Res.">
        <title>Chromosomal-level genome assembly of the orchid tree Bauhinia variegata (Leguminosae; Cercidoideae) supports the allotetraploid origin hypothesis of Bauhinia.</title>
        <authorList>
            <person name="Zhong Y."/>
            <person name="Chen Y."/>
            <person name="Zheng D."/>
            <person name="Pang J."/>
            <person name="Liu Y."/>
            <person name="Luo S."/>
            <person name="Meng S."/>
            <person name="Qian L."/>
            <person name="Wei D."/>
            <person name="Dai S."/>
            <person name="Zhou R."/>
        </authorList>
    </citation>
    <scope>NUCLEOTIDE SEQUENCE [LARGE SCALE GENOMIC DNA]</scope>
    <source>
        <strain evidence="1">BV-YZ2020</strain>
    </source>
</reference>
<dbReference type="EMBL" id="CM039432">
    <property type="protein sequence ID" value="KAI4333552.1"/>
    <property type="molecule type" value="Genomic_DNA"/>
</dbReference>
<organism evidence="1 2">
    <name type="scientific">Bauhinia variegata</name>
    <name type="common">Purple orchid tree</name>
    <name type="synonym">Phanera variegata</name>
    <dbReference type="NCBI Taxonomy" id="167791"/>
    <lineage>
        <taxon>Eukaryota</taxon>
        <taxon>Viridiplantae</taxon>
        <taxon>Streptophyta</taxon>
        <taxon>Embryophyta</taxon>
        <taxon>Tracheophyta</taxon>
        <taxon>Spermatophyta</taxon>
        <taxon>Magnoliopsida</taxon>
        <taxon>eudicotyledons</taxon>
        <taxon>Gunneridae</taxon>
        <taxon>Pentapetalae</taxon>
        <taxon>rosids</taxon>
        <taxon>fabids</taxon>
        <taxon>Fabales</taxon>
        <taxon>Fabaceae</taxon>
        <taxon>Cercidoideae</taxon>
        <taxon>Cercideae</taxon>
        <taxon>Bauhiniinae</taxon>
        <taxon>Bauhinia</taxon>
    </lineage>
</organism>
<comment type="caution">
    <text evidence="1">The sequence shown here is derived from an EMBL/GenBank/DDBJ whole genome shotgun (WGS) entry which is preliminary data.</text>
</comment>
<protein>
    <submittedName>
        <fullName evidence="1">Uncharacterized protein</fullName>
    </submittedName>
</protein>